<proteinExistence type="predicted"/>
<dbReference type="GeneID" id="300114903"/>
<organism evidence="2 3">
    <name type="scientific">Streptomyces koyangensis</name>
    <dbReference type="NCBI Taxonomy" id="188770"/>
    <lineage>
        <taxon>Bacteria</taxon>
        <taxon>Bacillati</taxon>
        <taxon>Actinomycetota</taxon>
        <taxon>Actinomycetes</taxon>
        <taxon>Kitasatosporales</taxon>
        <taxon>Streptomycetaceae</taxon>
        <taxon>Streptomyces</taxon>
        <taxon>Streptomyces aurantiacus group</taxon>
    </lineage>
</organism>
<dbReference type="AlphaFoldDB" id="A0A385DA82"/>
<dbReference type="RefSeq" id="WP_117349278.1">
    <property type="nucleotide sequence ID" value="NZ_CP031742.1"/>
</dbReference>
<dbReference type="Proteomes" id="UP000259636">
    <property type="component" value="Chromosome"/>
</dbReference>
<protein>
    <submittedName>
        <fullName evidence="2">Uncharacterized protein</fullName>
    </submittedName>
</protein>
<name>A0A385DA82_9ACTN</name>
<accession>A0A385DA82</accession>
<reference evidence="2 3" key="1">
    <citation type="submission" date="2018-08" db="EMBL/GenBank/DDBJ databases">
        <authorList>
            <person name="Ferrada E.E."/>
            <person name="Latorre B.A."/>
        </authorList>
    </citation>
    <scope>NUCLEOTIDE SEQUENCE [LARGE SCALE GENOMIC DNA]</scope>
    <source>
        <strain evidence="2 3">VK-A60T</strain>
    </source>
</reference>
<gene>
    <name evidence="2" type="ORF">D0C37_11960</name>
</gene>
<sequence length="90" mass="9670">MSPRAPGADITVSLTEGEAALRVAGHNWSEYEWDEEDGTALGTLAEDMAAIQRGDAEPYYKERGGELFPAGGRLGDGPRAPFRMTGRPCD</sequence>
<evidence type="ECO:0000256" key="1">
    <source>
        <dbReference type="SAM" id="MobiDB-lite"/>
    </source>
</evidence>
<dbReference type="KEGG" id="sky:D0C37_11960"/>
<feature type="region of interest" description="Disordered" evidence="1">
    <location>
        <begin position="66"/>
        <end position="90"/>
    </location>
</feature>
<evidence type="ECO:0000313" key="3">
    <source>
        <dbReference type="Proteomes" id="UP000259636"/>
    </source>
</evidence>
<dbReference type="EMBL" id="CP031742">
    <property type="protein sequence ID" value="AXQ55246.1"/>
    <property type="molecule type" value="Genomic_DNA"/>
</dbReference>
<evidence type="ECO:0000313" key="2">
    <source>
        <dbReference type="EMBL" id="AXQ55246.1"/>
    </source>
</evidence>